<reference evidence="9" key="1">
    <citation type="submission" date="2020-04" db="EMBL/GenBank/DDBJ databases">
        <authorList>
            <person name="Zhang T."/>
        </authorList>
    </citation>
    <scope>NUCLEOTIDE SEQUENCE</scope>
    <source>
        <strain evidence="9">HKST-UBA15</strain>
    </source>
</reference>
<feature type="region of interest" description="Disordered" evidence="6">
    <location>
        <begin position="1"/>
        <end position="25"/>
    </location>
</feature>
<keyword evidence="5" id="KW-0131">Cell cycle</keyword>
<sequence length="350" mass="41036">MAYGNYKSQPNYSSLRRKRRRTTLPTPDISGSKHIFLGVIILLILVSVFFALLKFITSGYFNIKEINIFGVRGVENIEIEESLEKYYEENILFMSRNDLETYLSDSFPTFKNVKAKKFWPNKIQIYISEKQPLLYYVNFTGVYIVDEEGLITKVLYSDQINFDDAQLNVITGADGINSKLVEERLASEYALTQEELTDEEKVDFDINTVPIDRKFEMLNTIREELIDQSLAILQNYTQQYDPSLYPDLKTVYVFENKKYEIREPVDQKRVTLTSEVLRFLSQKNITIVEVNWEGKFIVRFKTDTGRQYVFGTSRNLSEQLEDFEILISEFNKENKNYSEIDFSSRKVSVK</sequence>
<evidence type="ECO:0000259" key="8">
    <source>
        <dbReference type="Pfam" id="PF08478"/>
    </source>
</evidence>
<keyword evidence="1" id="KW-1003">Cell membrane</keyword>
<protein>
    <submittedName>
        <fullName evidence="9">FtsQ-type POTRA domain-containing protein</fullName>
    </submittedName>
</protein>
<accession>A0A955I769</accession>
<organism evidence="9 10">
    <name type="scientific">Candidatus Dojkabacteria bacterium</name>
    <dbReference type="NCBI Taxonomy" id="2099670"/>
    <lineage>
        <taxon>Bacteria</taxon>
        <taxon>Candidatus Dojkabacteria</taxon>
    </lineage>
</organism>
<evidence type="ECO:0000256" key="6">
    <source>
        <dbReference type="SAM" id="MobiDB-lite"/>
    </source>
</evidence>
<dbReference type="EMBL" id="JAGQLL010000024">
    <property type="protein sequence ID" value="MCA9380010.1"/>
    <property type="molecule type" value="Genomic_DNA"/>
</dbReference>
<proteinExistence type="predicted"/>
<comment type="caution">
    <text evidence="9">The sequence shown here is derived from an EMBL/GenBank/DDBJ whole genome shotgun (WGS) entry which is preliminary data.</text>
</comment>
<dbReference type="PANTHER" id="PTHR37820:SF1">
    <property type="entry name" value="CELL DIVISION PROTEIN FTSQ"/>
    <property type="match status" value="1"/>
</dbReference>
<evidence type="ECO:0000313" key="10">
    <source>
        <dbReference type="Proteomes" id="UP000745577"/>
    </source>
</evidence>
<feature type="domain" description="POTRA" evidence="8">
    <location>
        <begin position="61"/>
        <end position="129"/>
    </location>
</feature>
<dbReference type="Pfam" id="PF08478">
    <property type="entry name" value="POTRA_1"/>
    <property type="match status" value="1"/>
</dbReference>
<dbReference type="GO" id="GO:0005886">
    <property type="term" value="C:plasma membrane"/>
    <property type="evidence" value="ECO:0007669"/>
    <property type="project" value="TreeGrafter"/>
</dbReference>
<dbReference type="GO" id="GO:0051301">
    <property type="term" value="P:cell division"/>
    <property type="evidence" value="ECO:0007669"/>
    <property type="project" value="UniProtKB-KW"/>
</dbReference>
<evidence type="ECO:0000256" key="2">
    <source>
        <dbReference type="ARBA" id="ARBA00022618"/>
    </source>
</evidence>
<dbReference type="Proteomes" id="UP000745577">
    <property type="component" value="Unassembled WGS sequence"/>
</dbReference>
<dbReference type="PANTHER" id="PTHR37820">
    <property type="entry name" value="CELL DIVISION PROTEIN DIVIB"/>
    <property type="match status" value="1"/>
</dbReference>
<gene>
    <name evidence="9" type="ORF">KC675_02410</name>
</gene>
<dbReference type="AlphaFoldDB" id="A0A955I769"/>
<evidence type="ECO:0000256" key="1">
    <source>
        <dbReference type="ARBA" id="ARBA00022475"/>
    </source>
</evidence>
<feature type="transmembrane region" description="Helical" evidence="7">
    <location>
        <begin position="35"/>
        <end position="56"/>
    </location>
</feature>
<evidence type="ECO:0000256" key="5">
    <source>
        <dbReference type="ARBA" id="ARBA00023306"/>
    </source>
</evidence>
<evidence type="ECO:0000313" key="9">
    <source>
        <dbReference type="EMBL" id="MCA9380010.1"/>
    </source>
</evidence>
<keyword evidence="2" id="KW-0132">Cell division</keyword>
<evidence type="ECO:0000256" key="3">
    <source>
        <dbReference type="ARBA" id="ARBA00022692"/>
    </source>
</evidence>
<keyword evidence="3 7" id="KW-0812">Transmembrane</keyword>
<keyword evidence="7" id="KW-0472">Membrane</keyword>
<dbReference type="InterPro" id="IPR050487">
    <property type="entry name" value="FtsQ_DivIB"/>
</dbReference>
<dbReference type="InterPro" id="IPR013685">
    <property type="entry name" value="POTRA_FtsQ_type"/>
</dbReference>
<name>A0A955I769_9BACT</name>
<reference evidence="9" key="2">
    <citation type="journal article" date="2021" name="Microbiome">
        <title>Successional dynamics and alternative stable states in a saline activated sludge microbial community over 9 years.</title>
        <authorList>
            <person name="Wang Y."/>
            <person name="Ye J."/>
            <person name="Ju F."/>
            <person name="Liu L."/>
            <person name="Boyd J.A."/>
            <person name="Deng Y."/>
            <person name="Parks D.H."/>
            <person name="Jiang X."/>
            <person name="Yin X."/>
            <person name="Woodcroft B.J."/>
            <person name="Tyson G.W."/>
            <person name="Hugenholtz P."/>
            <person name="Polz M.F."/>
            <person name="Zhang T."/>
        </authorList>
    </citation>
    <scope>NUCLEOTIDE SEQUENCE</scope>
    <source>
        <strain evidence="9">HKST-UBA15</strain>
    </source>
</reference>
<evidence type="ECO:0000256" key="7">
    <source>
        <dbReference type="SAM" id="Phobius"/>
    </source>
</evidence>
<keyword evidence="4 7" id="KW-1133">Transmembrane helix</keyword>
<feature type="compositionally biased region" description="Polar residues" evidence="6">
    <location>
        <begin position="1"/>
        <end position="14"/>
    </location>
</feature>
<evidence type="ECO:0000256" key="4">
    <source>
        <dbReference type="ARBA" id="ARBA00022989"/>
    </source>
</evidence>